<feature type="binding site" evidence="8">
    <location>
        <position position="186"/>
    </location>
    <ligand>
        <name>ATP</name>
        <dbReference type="ChEBI" id="CHEBI:30616"/>
    </ligand>
</feature>
<feature type="binding site" evidence="8">
    <location>
        <position position="94"/>
    </location>
    <ligand>
        <name>ATP</name>
        <dbReference type="ChEBI" id="CHEBI:30616"/>
    </ligand>
</feature>
<evidence type="ECO:0000313" key="10">
    <source>
        <dbReference type="Proteomes" id="UP000187526"/>
    </source>
</evidence>
<proteinExistence type="inferred from homology"/>
<dbReference type="GO" id="GO:0030145">
    <property type="term" value="F:manganese ion binding"/>
    <property type="evidence" value="ECO:0007669"/>
    <property type="project" value="UniProtKB-UniRule"/>
</dbReference>
<keyword evidence="2 8" id="KW-0808">Transferase</keyword>
<evidence type="ECO:0000256" key="3">
    <source>
        <dbReference type="ARBA" id="ARBA00022695"/>
    </source>
</evidence>
<evidence type="ECO:0000313" key="9">
    <source>
        <dbReference type="EMBL" id="OMG53197.1"/>
    </source>
</evidence>
<evidence type="ECO:0000256" key="8">
    <source>
        <dbReference type="HAMAP-Rule" id="MF_00692"/>
    </source>
</evidence>
<organism evidence="9 10">
    <name type="scientific">Azonexus hydrophilus</name>
    <dbReference type="NCBI Taxonomy" id="418702"/>
    <lineage>
        <taxon>Bacteria</taxon>
        <taxon>Pseudomonadati</taxon>
        <taxon>Pseudomonadota</taxon>
        <taxon>Betaproteobacteria</taxon>
        <taxon>Rhodocyclales</taxon>
        <taxon>Azonexaceae</taxon>
        <taxon>Azonexus</taxon>
    </lineage>
</organism>
<feature type="binding site" evidence="8">
    <location>
        <position position="116"/>
    </location>
    <ligand>
        <name>ATP</name>
        <dbReference type="ChEBI" id="CHEBI:30616"/>
    </ligand>
</feature>
<gene>
    <name evidence="8" type="primary">ydiU</name>
    <name evidence="8" type="synonym">selO</name>
    <name evidence="9" type="ORF">BJN45_13325</name>
</gene>
<dbReference type="OrthoDB" id="9776281at2"/>
<comment type="similarity">
    <text evidence="1 8">Belongs to the SELO family.</text>
</comment>
<feature type="binding site" evidence="8">
    <location>
        <position position="179"/>
    </location>
    <ligand>
        <name>ATP</name>
        <dbReference type="ChEBI" id="CHEBI:30616"/>
    </ligand>
</feature>
<keyword evidence="10" id="KW-1185">Reference proteome</keyword>
<comment type="catalytic activity">
    <reaction evidence="8">
        <text>L-seryl-[protein] + ATP = 3-O-(5'-adenylyl)-L-seryl-[protein] + diphosphate</text>
        <dbReference type="Rhea" id="RHEA:58120"/>
        <dbReference type="Rhea" id="RHEA-COMP:9863"/>
        <dbReference type="Rhea" id="RHEA-COMP:15073"/>
        <dbReference type="ChEBI" id="CHEBI:29999"/>
        <dbReference type="ChEBI" id="CHEBI:30616"/>
        <dbReference type="ChEBI" id="CHEBI:33019"/>
        <dbReference type="ChEBI" id="CHEBI:142516"/>
        <dbReference type="EC" id="2.7.7.108"/>
    </reaction>
</comment>
<dbReference type="GO" id="GO:0070733">
    <property type="term" value="F:AMPylase activity"/>
    <property type="evidence" value="ECO:0007669"/>
    <property type="project" value="UniProtKB-EC"/>
</dbReference>
<dbReference type="NCBIfam" id="NF000658">
    <property type="entry name" value="PRK00029.1"/>
    <property type="match status" value="1"/>
</dbReference>
<feature type="binding site" evidence="8">
    <location>
        <position position="256"/>
    </location>
    <ligand>
        <name>Mg(2+)</name>
        <dbReference type="ChEBI" id="CHEBI:18420"/>
    </ligand>
</feature>
<keyword evidence="5 8" id="KW-0547">Nucleotide-binding</keyword>
<evidence type="ECO:0000256" key="6">
    <source>
        <dbReference type="ARBA" id="ARBA00022840"/>
    </source>
</evidence>
<dbReference type="RefSeq" id="WP_076096003.1">
    <property type="nucleotide sequence ID" value="NZ_MTHD01000004.1"/>
</dbReference>
<feature type="binding site" evidence="8">
    <location>
        <position position="97"/>
    </location>
    <ligand>
        <name>ATP</name>
        <dbReference type="ChEBI" id="CHEBI:30616"/>
    </ligand>
</feature>
<dbReference type="AlphaFoldDB" id="A0A1R1I3B9"/>
<evidence type="ECO:0000256" key="4">
    <source>
        <dbReference type="ARBA" id="ARBA00022723"/>
    </source>
</evidence>
<keyword evidence="4 8" id="KW-0479">Metal-binding</keyword>
<comment type="catalytic activity">
    <reaction evidence="8">
        <text>L-tyrosyl-[protein] + UTP = O-(5'-uridylyl)-L-tyrosyl-[protein] + diphosphate</text>
        <dbReference type="Rhea" id="RHEA:83887"/>
        <dbReference type="Rhea" id="RHEA-COMP:10136"/>
        <dbReference type="Rhea" id="RHEA-COMP:20238"/>
        <dbReference type="ChEBI" id="CHEBI:33019"/>
        <dbReference type="ChEBI" id="CHEBI:46398"/>
        <dbReference type="ChEBI" id="CHEBI:46858"/>
        <dbReference type="ChEBI" id="CHEBI:90602"/>
    </reaction>
</comment>
<evidence type="ECO:0000256" key="5">
    <source>
        <dbReference type="ARBA" id="ARBA00022741"/>
    </source>
</evidence>
<dbReference type="PANTHER" id="PTHR32057:SF14">
    <property type="entry name" value="PROTEIN ADENYLYLTRANSFERASE SELO, MITOCHONDRIAL"/>
    <property type="match status" value="1"/>
</dbReference>
<keyword evidence="6 8" id="KW-0067">ATP-binding</keyword>
<comment type="cofactor">
    <cofactor evidence="8">
        <name>Mg(2+)</name>
        <dbReference type="ChEBI" id="CHEBI:18420"/>
    </cofactor>
    <cofactor evidence="8">
        <name>Mn(2+)</name>
        <dbReference type="ChEBI" id="CHEBI:29035"/>
    </cofactor>
</comment>
<comment type="function">
    <text evidence="8">Nucleotidyltransferase involved in the post-translational modification of proteins. It can catalyze the addition of adenosine monophosphate (AMP) or uridine monophosphate (UMP) to a protein, resulting in modifications known as AMPylation and UMPylation.</text>
</comment>
<dbReference type="STRING" id="418702.BJN45_13325"/>
<name>A0A1R1I3B9_9RHOO</name>
<feature type="binding site" evidence="8">
    <location>
        <position position="96"/>
    </location>
    <ligand>
        <name>ATP</name>
        <dbReference type="ChEBI" id="CHEBI:30616"/>
    </ligand>
</feature>
<dbReference type="GO" id="GO:0005524">
    <property type="term" value="F:ATP binding"/>
    <property type="evidence" value="ECO:0007669"/>
    <property type="project" value="UniProtKB-UniRule"/>
</dbReference>
<dbReference type="Proteomes" id="UP000187526">
    <property type="component" value="Unassembled WGS sequence"/>
</dbReference>
<feature type="binding site" evidence="8">
    <location>
        <position position="129"/>
    </location>
    <ligand>
        <name>ATP</name>
        <dbReference type="ChEBI" id="CHEBI:30616"/>
    </ligand>
</feature>
<comment type="catalytic activity">
    <reaction evidence="8">
        <text>L-tyrosyl-[protein] + ATP = O-(5'-adenylyl)-L-tyrosyl-[protein] + diphosphate</text>
        <dbReference type="Rhea" id="RHEA:54288"/>
        <dbReference type="Rhea" id="RHEA-COMP:10136"/>
        <dbReference type="Rhea" id="RHEA-COMP:13846"/>
        <dbReference type="ChEBI" id="CHEBI:30616"/>
        <dbReference type="ChEBI" id="CHEBI:33019"/>
        <dbReference type="ChEBI" id="CHEBI:46858"/>
        <dbReference type="ChEBI" id="CHEBI:83624"/>
        <dbReference type="EC" id="2.7.7.108"/>
    </reaction>
</comment>
<evidence type="ECO:0000256" key="7">
    <source>
        <dbReference type="ARBA" id="ARBA00022842"/>
    </source>
</evidence>
<feature type="active site" description="Proton acceptor" evidence="8">
    <location>
        <position position="255"/>
    </location>
</feature>
<dbReference type="InterPro" id="IPR003846">
    <property type="entry name" value="SelO"/>
</dbReference>
<feature type="binding site" evidence="8">
    <location>
        <position position="265"/>
    </location>
    <ligand>
        <name>Mg(2+)</name>
        <dbReference type="ChEBI" id="CHEBI:18420"/>
    </ligand>
</feature>
<comment type="catalytic activity">
    <reaction evidence="8">
        <text>L-seryl-[protein] + UTP = O-(5'-uridylyl)-L-seryl-[protein] + diphosphate</text>
        <dbReference type="Rhea" id="RHEA:64604"/>
        <dbReference type="Rhea" id="RHEA-COMP:9863"/>
        <dbReference type="Rhea" id="RHEA-COMP:16635"/>
        <dbReference type="ChEBI" id="CHEBI:29999"/>
        <dbReference type="ChEBI" id="CHEBI:33019"/>
        <dbReference type="ChEBI" id="CHEBI:46398"/>
        <dbReference type="ChEBI" id="CHEBI:156051"/>
    </reaction>
</comment>
<comment type="catalytic activity">
    <reaction evidence="8">
        <text>L-histidyl-[protein] + UTP = N(tele)-(5'-uridylyl)-L-histidyl-[protein] + diphosphate</text>
        <dbReference type="Rhea" id="RHEA:83891"/>
        <dbReference type="Rhea" id="RHEA-COMP:9745"/>
        <dbReference type="Rhea" id="RHEA-COMP:20239"/>
        <dbReference type="ChEBI" id="CHEBI:29979"/>
        <dbReference type="ChEBI" id="CHEBI:33019"/>
        <dbReference type="ChEBI" id="CHEBI:46398"/>
        <dbReference type="ChEBI" id="CHEBI:233474"/>
    </reaction>
</comment>
<comment type="caution">
    <text evidence="9">The sequence shown here is derived from an EMBL/GenBank/DDBJ whole genome shotgun (WGS) entry which is preliminary data.</text>
</comment>
<keyword evidence="3 8" id="KW-0548">Nucleotidyltransferase</keyword>
<keyword evidence="8" id="KW-0464">Manganese</keyword>
<dbReference type="PANTHER" id="PTHR32057">
    <property type="entry name" value="PROTEIN ADENYLYLTRANSFERASE SELO, MITOCHONDRIAL"/>
    <property type="match status" value="1"/>
</dbReference>
<dbReference type="GO" id="GO:0000287">
    <property type="term" value="F:magnesium ion binding"/>
    <property type="evidence" value="ECO:0007669"/>
    <property type="project" value="UniProtKB-UniRule"/>
</dbReference>
<dbReference type="Pfam" id="PF02696">
    <property type="entry name" value="SelO"/>
    <property type="match status" value="1"/>
</dbReference>
<dbReference type="HAMAP" id="MF_00692">
    <property type="entry name" value="SelO"/>
    <property type="match status" value="1"/>
</dbReference>
<evidence type="ECO:0000256" key="1">
    <source>
        <dbReference type="ARBA" id="ARBA00009747"/>
    </source>
</evidence>
<feature type="binding site" evidence="8">
    <location>
        <position position="128"/>
    </location>
    <ligand>
        <name>ATP</name>
        <dbReference type="ChEBI" id="CHEBI:30616"/>
    </ligand>
</feature>
<keyword evidence="7 8" id="KW-0460">Magnesium</keyword>
<evidence type="ECO:0000256" key="2">
    <source>
        <dbReference type="ARBA" id="ARBA00022679"/>
    </source>
</evidence>
<comment type="catalytic activity">
    <reaction evidence="8">
        <text>L-threonyl-[protein] + ATP = 3-O-(5'-adenylyl)-L-threonyl-[protein] + diphosphate</text>
        <dbReference type="Rhea" id="RHEA:54292"/>
        <dbReference type="Rhea" id="RHEA-COMP:11060"/>
        <dbReference type="Rhea" id="RHEA-COMP:13847"/>
        <dbReference type="ChEBI" id="CHEBI:30013"/>
        <dbReference type="ChEBI" id="CHEBI:30616"/>
        <dbReference type="ChEBI" id="CHEBI:33019"/>
        <dbReference type="ChEBI" id="CHEBI:138113"/>
        <dbReference type="EC" id="2.7.7.108"/>
    </reaction>
</comment>
<reference evidence="9 10" key="1">
    <citation type="submission" date="2016-10" db="EMBL/GenBank/DDBJ databases">
        <title>Alkaliphiles isolated from bioreactors.</title>
        <authorList>
            <person name="Salah Z."/>
            <person name="Rout S.P."/>
            <person name="Humphreys P.N."/>
        </authorList>
    </citation>
    <scope>NUCLEOTIDE SEQUENCE [LARGE SCALE GENOMIC DNA]</scope>
    <source>
        <strain evidence="9 10">ZS02</strain>
    </source>
</reference>
<dbReference type="EC" id="2.7.7.108" evidence="8"/>
<accession>A0A1R1I3B9</accession>
<dbReference type="EMBL" id="MTHD01000004">
    <property type="protein sequence ID" value="OMG53197.1"/>
    <property type="molecule type" value="Genomic_DNA"/>
</dbReference>
<dbReference type="EC" id="2.7.7.-" evidence="8"/>
<feature type="binding site" evidence="8">
    <location>
        <position position="265"/>
    </location>
    <ligand>
        <name>ATP</name>
        <dbReference type="ChEBI" id="CHEBI:30616"/>
    </ligand>
</feature>
<sequence>MNATEKIPALPDFDNSFAGLPEHFYTRLAPQGLSEPYVVGVSEEVADLLGLPADFLASPQFAEVFAGNSLLPGCQPLAAVYSGHQFGVWAGQLGDGRAHLLGGLRNAQGHWEIQLKGAGKTPYSRGADGRAVLRSSIREFLCSEAMAGLGIPTTRALCVIGADQPVRREMIETAAVVARVAPGFVRFGSFEHWAARDRQREVQQLADYVIATFRPECLAAANPYDALLRDVSTRTGELIAHWMAVGFMHGVMNTDNMSILGLTLDYGPFGFMEAFDPGHICNHSDNYGRYSYRNQPHIAQWNLYCLADAFLPLLKRPEIARASVDETYGPAFEGTFERLLRGKLGLRSALADDGDFIGETFGFLQQHRPDFTLFFRTLSGLPAAVDREIQAKTDAPLRDLFVDRAACDAWLEGWRARLAQTPWPDDERQAAMRAANPKYVLRNWLAEQAIRQAQAGDFSEVRRQLDCLRRPFDEQPEYAAYAALPPDWANGLAVSCSS</sequence>
<protein>
    <recommendedName>
        <fullName evidence="8">Protein nucleotidyltransferase YdiU</fullName>
        <ecNumber evidence="8">2.7.7.-</ecNumber>
    </recommendedName>
    <alternativeName>
        <fullName evidence="8">Protein adenylyltransferase YdiU</fullName>
        <ecNumber evidence="8">2.7.7.108</ecNumber>
    </alternativeName>
    <alternativeName>
        <fullName evidence="8">Protein uridylyltransferase YdiU</fullName>
        <ecNumber evidence="8">2.7.7.-</ecNumber>
    </alternativeName>
</protein>